<dbReference type="SUPFAM" id="SSF56574">
    <property type="entry name" value="Serpins"/>
    <property type="match status" value="1"/>
</dbReference>
<dbReference type="InterPro" id="IPR000215">
    <property type="entry name" value="Serpin_fam"/>
</dbReference>
<dbReference type="Pfam" id="PF00079">
    <property type="entry name" value="Serpin"/>
    <property type="match status" value="1"/>
</dbReference>
<organism evidence="4">
    <name type="scientific">Aegilops tauschii</name>
    <name type="common">Tausch's goatgrass</name>
    <name type="synonym">Aegilops squarrosa</name>
    <dbReference type="NCBI Taxonomy" id="37682"/>
    <lineage>
        <taxon>Eukaryota</taxon>
        <taxon>Viridiplantae</taxon>
        <taxon>Streptophyta</taxon>
        <taxon>Embryophyta</taxon>
        <taxon>Tracheophyta</taxon>
        <taxon>Spermatophyta</taxon>
        <taxon>Magnoliopsida</taxon>
        <taxon>Liliopsida</taxon>
        <taxon>Poales</taxon>
        <taxon>Poaceae</taxon>
        <taxon>BOP clade</taxon>
        <taxon>Pooideae</taxon>
        <taxon>Triticodae</taxon>
        <taxon>Triticeae</taxon>
        <taxon>Triticinae</taxon>
        <taxon>Aegilops</taxon>
    </lineage>
</organism>
<proteinExistence type="inferred from homology"/>
<dbReference type="InterPro" id="IPR042185">
    <property type="entry name" value="Serpin_sf_2"/>
</dbReference>
<dbReference type="Gene3D" id="2.30.39.10">
    <property type="entry name" value="Alpha-1-antitrypsin, domain 1"/>
    <property type="match status" value="1"/>
</dbReference>
<comment type="similarity">
    <text evidence="1 2">Belongs to the serpin family.</text>
</comment>
<evidence type="ECO:0000256" key="1">
    <source>
        <dbReference type="ARBA" id="ARBA00009500"/>
    </source>
</evidence>
<reference evidence="4" key="1">
    <citation type="submission" date="2015-06" db="UniProtKB">
        <authorList>
            <consortium name="EnsemblPlants"/>
        </authorList>
    </citation>
    <scope>IDENTIFICATION</scope>
</reference>
<dbReference type="GO" id="GO:0005615">
    <property type="term" value="C:extracellular space"/>
    <property type="evidence" value="ECO:0007669"/>
    <property type="project" value="InterPro"/>
</dbReference>
<dbReference type="InterPro" id="IPR023796">
    <property type="entry name" value="Serpin_dom"/>
</dbReference>
<name>M8AV71_AEGTA</name>
<evidence type="ECO:0000313" key="4">
    <source>
        <dbReference type="EnsemblPlants" id="EMT08362"/>
    </source>
</evidence>
<dbReference type="SMART" id="SM00093">
    <property type="entry name" value="SERPIN"/>
    <property type="match status" value="1"/>
</dbReference>
<dbReference type="AlphaFoldDB" id="M8AV71"/>
<dbReference type="EnsemblPlants" id="EMT08362">
    <property type="protein sequence ID" value="EMT08362"/>
    <property type="gene ID" value="F775_13519"/>
</dbReference>
<dbReference type="InterPro" id="IPR042178">
    <property type="entry name" value="Serpin_sf_1"/>
</dbReference>
<accession>M8AV71</accession>
<dbReference type="PANTHER" id="PTHR11461:SF385">
    <property type="entry name" value="SERPIN DOMAIN-CONTAINING PROTEIN"/>
    <property type="match status" value="1"/>
</dbReference>
<feature type="domain" description="Serpin" evidence="3">
    <location>
        <begin position="2"/>
        <end position="198"/>
    </location>
</feature>
<evidence type="ECO:0000256" key="2">
    <source>
        <dbReference type="RuleBase" id="RU000411"/>
    </source>
</evidence>
<dbReference type="Gene3D" id="3.30.497.10">
    <property type="entry name" value="Antithrombin, subunit I, domain 2"/>
    <property type="match status" value="1"/>
</dbReference>
<dbReference type="PANTHER" id="PTHR11461">
    <property type="entry name" value="SERINE PROTEASE INHIBITOR, SERPIN"/>
    <property type="match status" value="1"/>
</dbReference>
<evidence type="ECO:0000259" key="3">
    <source>
        <dbReference type="SMART" id="SM00093"/>
    </source>
</evidence>
<dbReference type="GO" id="GO:0004867">
    <property type="term" value="F:serine-type endopeptidase inhibitor activity"/>
    <property type="evidence" value="ECO:0007669"/>
    <property type="project" value="InterPro"/>
</dbReference>
<protein>
    <submittedName>
        <fullName evidence="4">Putative serpin-Z8</fullName>
    </submittedName>
</protein>
<dbReference type="InterPro" id="IPR036186">
    <property type="entry name" value="Serpin_sf"/>
</dbReference>
<sequence length="202" mass="22765">MQSWSSQFIAVHKGFKVLKLRYQMAQGQGRHVDRIKRTQFSMCIFLPDAFDGLPSLVDAIASRPGFLHKHLPKRKLEVREFRVPKFKLSFHSSDVTVLKKLGLQLPFSDQADLSDMVERDESDLPLVLSDVIHKAVIEVNEEGTVAAAFSRMNMEIGCSITRRPPPPPVDFVADHPFAYFIVEEATDAVVFAGRVLDPSNED</sequence>